<dbReference type="AlphaFoldDB" id="A0A5J5F0D6"/>
<dbReference type="Pfam" id="PF05057">
    <property type="entry name" value="DUF676"/>
    <property type="match status" value="1"/>
</dbReference>
<dbReference type="GO" id="GO:0016020">
    <property type="term" value="C:membrane"/>
    <property type="evidence" value="ECO:0007669"/>
    <property type="project" value="UniProtKB-SubCell"/>
</dbReference>
<dbReference type="InterPro" id="IPR052374">
    <property type="entry name" value="SERAC1"/>
</dbReference>
<keyword evidence="6" id="KW-0496">Mitochondrion</keyword>
<protein>
    <recommendedName>
        <fullName evidence="8">DUF676 domain-containing protein</fullName>
    </recommendedName>
</protein>
<sequence length="340" mass="37493">MRTHNSNFQGAGLCPTGEVYNEGLAAQQLPQFSIPHDSCSALSSIACVFQHFFIFFPPSIFQTLVLNMASASQLIEVYAPANEPVADIVFVHGLNPLGQNDYIRRAWTHPDGTLWPKHLLPKDTPNSRIMLFGYNANNASNFSAATTRAHANALLERVDLSRSSPQAKRRRLVFVGHSLGGLIIKQALVDAQGRYTSIKQATHGVVFFGTPHQGGSKETLCRITANIIAASGGSVSNDLMLSLERDSQNARNANEVFRQTARDIEIVNFFECRNANLKKPVGMHTAAIVVDAKSATLGMLKEHQINMDCNHTAMCRFSGRDHMYEPVGGQFRRLAEGRWQ</sequence>
<dbReference type="InterPro" id="IPR029058">
    <property type="entry name" value="AB_hydrolase_fold"/>
</dbReference>
<dbReference type="EMBL" id="VXIS01000060">
    <property type="protein sequence ID" value="KAA8909197.1"/>
    <property type="molecule type" value="Genomic_DNA"/>
</dbReference>
<comment type="subcellular location">
    <subcellularLocation>
        <location evidence="2">Endoplasmic reticulum</location>
    </subcellularLocation>
    <subcellularLocation>
        <location evidence="3">Membrane</location>
    </subcellularLocation>
    <subcellularLocation>
        <location evidence="1">Mitochondrion</location>
    </subcellularLocation>
</comment>
<dbReference type="GO" id="GO:0005783">
    <property type="term" value="C:endoplasmic reticulum"/>
    <property type="evidence" value="ECO:0007669"/>
    <property type="project" value="UniProtKB-SubCell"/>
</dbReference>
<accession>A0A5J5F0D6</accession>
<dbReference type="GO" id="GO:0005739">
    <property type="term" value="C:mitochondrion"/>
    <property type="evidence" value="ECO:0007669"/>
    <property type="project" value="UniProtKB-SubCell"/>
</dbReference>
<keyword evidence="10" id="KW-1185">Reference proteome</keyword>
<keyword evidence="7" id="KW-0472">Membrane</keyword>
<dbReference type="PANTHER" id="PTHR48182">
    <property type="entry name" value="PROTEIN SERAC1"/>
    <property type="match status" value="1"/>
</dbReference>
<dbReference type="InterPro" id="IPR007751">
    <property type="entry name" value="DUF676_lipase-like"/>
</dbReference>
<organism evidence="9 10">
    <name type="scientific">Sphaerosporella brunnea</name>
    <dbReference type="NCBI Taxonomy" id="1250544"/>
    <lineage>
        <taxon>Eukaryota</taxon>
        <taxon>Fungi</taxon>
        <taxon>Dikarya</taxon>
        <taxon>Ascomycota</taxon>
        <taxon>Pezizomycotina</taxon>
        <taxon>Pezizomycetes</taxon>
        <taxon>Pezizales</taxon>
        <taxon>Pyronemataceae</taxon>
        <taxon>Sphaerosporella</taxon>
    </lineage>
</organism>
<evidence type="ECO:0000256" key="3">
    <source>
        <dbReference type="ARBA" id="ARBA00004370"/>
    </source>
</evidence>
<feature type="domain" description="DUF676" evidence="8">
    <location>
        <begin position="88"/>
        <end position="214"/>
    </location>
</feature>
<reference evidence="9 10" key="1">
    <citation type="submission" date="2019-09" db="EMBL/GenBank/DDBJ databases">
        <title>Draft genome of the ectomycorrhizal ascomycete Sphaerosporella brunnea.</title>
        <authorList>
            <consortium name="DOE Joint Genome Institute"/>
            <person name="Benucci G.M."/>
            <person name="Marozzi G."/>
            <person name="Antonielli L."/>
            <person name="Sanchez S."/>
            <person name="Marco P."/>
            <person name="Wang X."/>
            <person name="Falini L.B."/>
            <person name="Barry K."/>
            <person name="Haridas S."/>
            <person name="Lipzen A."/>
            <person name="Labutti K."/>
            <person name="Grigoriev I.V."/>
            <person name="Murat C."/>
            <person name="Martin F."/>
            <person name="Albertini E."/>
            <person name="Donnini D."/>
            <person name="Bonito G."/>
        </authorList>
    </citation>
    <scope>NUCLEOTIDE SEQUENCE [LARGE SCALE GENOMIC DNA]</scope>
    <source>
        <strain evidence="9 10">Sb_GMNB300</strain>
    </source>
</reference>
<dbReference type="PANTHER" id="PTHR48182:SF2">
    <property type="entry name" value="PROTEIN SERAC1"/>
    <property type="match status" value="1"/>
</dbReference>
<keyword evidence="5" id="KW-0256">Endoplasmic reticulum</keyword>
<evidence type="ECO:0000256" key="1">
    <source>
        <dbReference type="ARBA" id="ARBA00004173"/>
    </source>
</evidence>
<dbReference type="Proteomes" id="UP000326924">
    <property type="component" value="Unassembled WGS sequence"/>
</dbReference>
<dbReference type="InParanoid" id="A0A5J5F0D6"/>
<evidence type="ECO:0000256" key="4">
    <source>
        <dbReference type="ARBA" id="ARBA00007920"/>
    </source>
</evidence>
<evidence type="ECO:0000313" key="9">
    <source>
        <dbReference type="EMBL" id="KAA8909197.1"/>
    </source>
</evidence>
<evidence type="ECO:0000256" key="7">
    <source>
        <dbReference type="ARBA" id="ARBA00023136"/>
    </source>
</evidence>
<comment type="similarity">
    <text evidence="4">Belongs to the putative lipase ROG1 family.</text>
</comment>
<evidence type="ECO:0000259" key="8">
    <source>
        <dbReference type="Pfam" id="PF05057"/>
    </source>
</evidence>
<evidence type="ECO:0000256" key="2">
    <source>
        <dbReference type="ARBA" id="ARBA00004240"/>
    </source>
</evidence>
<evidence type="ECO:0000256" key="5">
    <source>
        <dbReference type="ARBA" id="ARBA00022824"/>
    </source>
</evidence>
<dbReference type="SUPFAM" id="SSF53474">
    <property type="entry name" value="alpha/beta-Hydrolases"/>
    <property type="match status" value="1"/>
</dbReference>
<proteinExistence type="inferred from homology"/>
<gene>
    <name evidence="9" type="ORF">FN846DRAFT_943203</name>
</gene>
<name>A0A5J5F0D6_9PEZI</name>
<dbReference type="Gene3D" id="3.40.50.1820">
    <property type="entry name" value="alpha/beta hydrolase"/>
    <property type="match status" value="1"/>
</dbReference>
<evidence type="ECO:0000313" key="10">
    <source>
        <dbReference type="Proteomes" id="UP000326924"/>
    </source>
</evidence>
<comment type="caution">
    <text evidence="9">The sequence shown here is derived from an EMBL/GenBank/DDBJ whole genome shotgun (WGS) entry which is preliminary data.</text>
</comment>
<evidence type="ECO:0000256" key="6">
    <source>
        <dbReference type="ARBA" id="ARBA00023128"/>
    </source>
</evidence>
<dbReference type="OrthoDB" id="427518at2759"/>